<dbReference type="PRINTS" id="PR00455">
    <property type="entry name" value="HTHTETR"/>
</dbReference>
<dbReference type="EMBL" id="MASW01000002">
    <property type="protein sequence ID" value="PXY27942.1"/>
    <property type="molecule type" value="Genomic_DNA"/>
</dbReference>
<evidence type="ECO:0000313" key="5">
    <source>
        <dbReference type="Proteomes" id="UP000249915"/>
    </source>
</evidence>
<dbReference type="Gene3D" id="1.10.357.10">
    <property type="entry name" value="Tetracycline Repressor, domain 2"/>
    <property type="match status" value="1"/>
</dbReference>
<reference evidence="4 5" key="1">
    <citation type="submission" date="2016-07" db="EMBL/GenBank/DDBJ databases">
        <title>Draft genome sequence of Prauserella muralis DSM 45305, isolated from a mould-covered wall in an indoor environment.</title>
        <authorList>
            <person name="Ruckert C."/>
            <person name="Albersmeier A."/>
            <person name="Jiang C.-L."/>
            <person name="Jiang Y."/>
            <person name="Kalinowski J."/>
            <person name="Schneider O."/>
            <person name="Winkler A."/>
            <person name="Zotchev S.B."/>
        </authorList>
    </citation>
    <scope>NUCLEOTIDE SEQUENCE [LARGE SCALE GENOMIC DNA]</scope>
    <source>
        <strain evidence="4 5">DSM 45305</strain>
    </source>
</reference>
<dbReference type="SUPFAM" id="SSF46689">
    <property type="entry name" value="Homeodomain-like"/>
    <property type="match status" value="1"/>
</dbReference>
<sequence>MSTRRRLDPAQRRTELLDTGARLFAARPYEDVLMEDVAEQAGISRALLYRYFPSKRDLFAAVYRQAADRLLGEATFDPAGSLTEQVSAALDAHIDYFVANRNTVLAANRSLAGDRVIQTIIDEECAALQQRLLDATGFENRTRDLVAAVLMSWLMFVRTLCVDWLANRTCSREELRDICLGALRGALNPVVRFD</sequence>
<accession>A0A2V4B1S7</accession>
<dbReference type="PANTHER" id="PTHR30055">
    <property type="entry name" value="HTH-TYPE TRANSCRIPTIONAL REGULATOR RUTR"/>
    <property type="match status" value="1"/>
</dbReference>
<dbReference type="OrthoDB" id="8479950at2"/>
<dbReference type="GO" id="GO:0045892">
    <property type="term" value="P:negative regulation of DNA-templated transcription"/>
    <property type="evidence" value="ECO:0007669"/>
    <property type="project" value="UniProtKB-ARBA"/>
</dbReference>
<gene>
    <name evidence="4" type="ORF">BAY60_16460</name>
</gene>
<evidence type="ECO:0000256" key="3">
    <source>
        <dbReference type="ARBA" id="ARBA00023163"/>
    </source>
</evidence>
<dbReference type="FunFam" id="1.10.10.60:FF:000141">
    <property type="entry name" value="TetR family transcriptional regulator"/>
    <property type="match status" value="1"/>
</dbReference>
<dbReference type="InterPro" id="IPR050109">
    <property type="entry name" value="HTH-type_TetR-like_transc_reg"/>
</dbReference>
<dbReference type="InterPro" id="IPR001647">
    <property type="entry name" value="HTH_TetR"/>
</dbReference>
<keyword evidence="1" id="KW-0805">Transcription regulation</keyword>
<dbReference type="Pfam" id="PF00440">
    <property type="entry name" value="TetR_N"/>
    <property type="match status" value="1"/>
</dbReference>
<evidence type="ECO:0000256" key="2">
    <source>
        <dbReference type="ARBA" id="ARBA00023125"/>
    </source>
</evidence>
<name>A0A2V4B1S7_9PSEU</name>
<dbReference type="Proteomes" id="UP000249915">
    <property type="component" value="Unassembled WGS sequence"/>
</dbReference>
<organism evidence="4 5">
    <name type="scientific">Prauserella muralis</name>
    <dbReference type="NCBI Taxonomy" id="588067"/>
    <lineage>
        <taxon>Bacteria</taxon>
        <taxon>Bacillati</taxon>
        <taxon>Actinomycetota</taxon>
        <taxon>Actinomycetes</taxon>
        <taxon>Pseudonocardiales</taxon>
        <taxon>Pseudonocardiaceae</taxon>
        <taxon>Prauserella</taxon>
    </lineage>
</organism>
<protein>
    <submittedName>
        <fullName evidence="4">TetR family transcriptional regulator</fullName>
    </submittedName>
</protein>
<proteinExistence type="predicted"/>
<dbReference type="GO" id="GO:0003700">
    <property type="term" value="F:DNA-binding transcription factor activity"/>
    <property type="evidence" value="ECO:0007669"/>
    <property type="project" value="TreeGrafter"/>
</dbReference>
<keyword evidence="2" id="KW-0238">DNA-binding</keyword>
<dbReference type="AlphaFoldDB" id="A0A2V4B1S7"/>
<dbReference type="PROSITE" id="PS50977">
    <property type="entry name" value="HTH_TETR_2"/>
    <property type="match status" value="1"/>
</dbReference>
<dbReference type="PANTHER" id="PTHR30055:SF174">
    <property type="entry name" value="TRANSCRIPTIONAL REGULATORY PROTEIN (PROBABLY TETR-FAMILY)-RELATED"/>
    <property type="match status" value="1"/>
</dbReference>
<keyword evidence="3" id="KW-0804">Transcription</keyword>
<dbReference type="InterPro" id="IPR009057">
    <property type="entry name" value="Homeodomain-like_sf"/>
</dbReference>
<dbReference type="GO" id="GO:0000976">
    <property type="term" value="F:transcription cis-regulatory region binding"/>
    <property type="evidence" value="ECO:0007669"/>
    <property type="project" value="TreeGrafter"/>
</dbReference>
<comment type="caution">
    <text evidence="4">The sequence shown here is derived from an EMBL/GenBank/DDBJ whole genome shotgun (WGS) entry which is preliminary data.</text>
</comment>
<keyword evidence="5" id="KW-1185">Reference proteome</keyword>
<evidence type="ECO:0000256" key="1">
    <source>
        <dbReference type="ARBA" id="ARBA00023015"/>
    </source>
</evidence>
<evidence type="ECO:0000313" key="4">
    <source>
        <dbReference type="EMBL" id="PXY27942.1"/>
    </source>
</evidence>
<dbReference type="RefSeq" id="WP_112281958.1">
    <property type="nucleotide sequence ID" value="NZ_MASW01000002.1"/>
</dbReference>